<keyword evidence="3 6" id="KW-0812">Transmembrane</keyword>
<comment type="similarity">
    <text evidence="2">Belongs to the GtrA family.</text>
</comment>
<reference evidence="8 9" key="1">
    <citation type="journal article" date="2015" name="Nature">
        <title>rRNA introns, odd ribosomes, and small enigmatic genomes across a large radiation of phyla.</title>
        <authorList>
            <person name="Brown C.T."/>
            <person name="Hug L.A."/>
            <person name="Thomas B.C."/>
            <person name="Sharon I."/>
            <person name="Castelle C.J."/>
            <person name="Singh A."/>
            <person name="Wilkins M.J."/>
            <person name="Williams K.H."/>
            <person name="Banfield J.F."/>
        </authorList>
    </citation>
    <scope>NUCLEOTIDE SEQUENCE [LARGE SCALE GENOMIC DNA]</scope>
</reference>
<evidence type="ECO:0000313" key="8">
    <source>
        <dbReference type="EMBL" id="KKP29970.1"/>
    </source>
</evidence>
<feature type="transmembrane region" description="Helical" evidence="6">
    <location>
        <begin position="75"/>
        <end position="94"/>
    </location>
</feature>
<dbReference type="EMBL" id="LBOG01000006">
    <property type="protein sequence ID" value="KKP29970.1"/>
    <property type="molecule type" value="Genomic_DNA"/>
</dbReference>
<comment type="caution">
    <text evidence="8">The sequence shown here is derived from an EMBL/GenBank/DDBJ whole genome shotgun (WGS) entry which is preliminary data.</text>
</comment>
<dbReference type="Proteomes" id="UP000034934">
    <property type="component" value="Unassembled WGS sequence"/>
</dbReference>
<name>A0A0G0ATE6_9BACT</name>
<dbReference type="InterPro" id="IPR007267">
    <property type="entry name" value="GtrA_DPMS_TM"/>
</dbReference>
<dbReference type="Pfam" id="PF04138">
    <property type="entry name" value="GtrA_DPMS_TM"/>
    <property type="match status" value="1"/>
</dbReference>
<feature type="domain" description="GtrA/DPMS transmembrane" evidence="7">
    <location>
        <begin position="9"/>
        <end position="125"/>
    </location>
</feature>
<evidence type="ECO:0000256" key="1">
    <source>
        <dbReference type="ARBA" id="ARBA00004141"/>
    </source>
</evidence>
<evidence type="ECO:0000256" key="5">
    <source>
        <dbReference type="ARBA" id="ARBA00023136"/>
    </source>
</evidence>
<comment type="subcellular location">
    <subcellularLocation>
        <location evidence="1">Membrane</location>
        <topology evidence="1">Multi-pass membrane protein</topology>
    </subcellularLocation>
</comment>
<dbReference type="InterPro" id="IPR051401">
    <property type="entry name" value="GtrA_CellWall_Glycosyl"/>
</dbReference>
<keyword evidence="4 6" id="KW-1133">Transmembrane helix</keyword>
<evidence type="ECO:0000313" key="9">
    <source>
        <dbReference type="Proteomes" id="UP000034934"/>
    </source>
</evidence>
<keyword evidence="5 6" id="KW-0472">Membrane</keyword>
<organism evidence="8 9">
    <name type="scientific">Candidatus Nomurabacteria bacterium GW2011_GWF1_31_48</name>
    <dbReference type="NCBI Taxonomy" id="1618767"/>
    <lineage>
        <taxon>Bacteria</taxon>
        <taxon>Candidatus Nomuraibacteriota</taxon>
    </lineage>
</organism>
<evidence type="ECO:0000256" key="2">
    <source>
        <dbReference type="ARBA" id="ARBA00009399"/>
    </source>
</evidence>
<gene>
    <name evidence="8" type="ORF">UR19_C0006G0033</name>
</gene>
<feature type="transmembrane region" description="Helical" evidence="6">
    <location>
        <begin position="7"/>
        <end position="27"/>
    </location>
</feature>
<evidence type="ECO:0000259" key="7">
    <source>
        <dbReference type="Pfam" id="PF04138"/>
    </source>
</evidence>
<evidence type="ECO:0000256" key="4">
    <source>
        <dbReference type="ARBA" id="ARBA00022989"/>
    </source>
</evidence>
<proteinExistence type="inferred from homology"/>
<dbReference type="PANTHER" id="PTHR38459">
    <property type="entry name" value="PROPHAGE BACTOPRENOL-LINKED GLUCOSE TRANSLOCASE HOMOLOG"/>
    <property type="match status" value="1"/>
</dbReference>
<dbReference type="AlphaFoldDB" id="A0A0G0ATE6"/>
<dbReference type="PANTHER" id="PTHR38459:SF1">
    <property type="entry name" value="PROPHAGE BACTOPRENOL-LINKED GLUCOSE TRANSLOCASE HOMOLOG"/>
    <property type="match status" value="1"/>
</dbReference>
<feature type="transmembrane region" description="Helical" evidence="6">
    <location>
        <begin position="100"/>
        <end position="120"/>
    </location>
</feature>
<dbReference type="GO" id="GO:0005886">
    <property type="term" value="C:plasma membrane"/>
    <property type="evidence" value="ECO:0007669"/>
    <property type="project" value="TreeGrafter"/>
</dbReference>
<sequence length="126" mass="14856">MSKYTKIIKYIFAGGFATISNLIILFICVQYFHLWYLFGVIISFSFAVIISYTLQKFFVFNDYSKENIHKQFLKFLIFNIFMLGINTTLMYTFVDTIGLWYLLAQALSSAICAFINYIFFNKVVFK</sequence>
<evidence type="ECO:0000256" key="6">
    <source>
        <dbReference type="SAM" id="Phobius"/>
    </source>
</evidence>
<dbReference type="GO" id="GO:0000271">
    <property type="term" value="P:polysaccharide biosynthetic process"/>
    <property type="evidence" value="ECO:0007669"/>
    <property type="project" value="InterPro"/>
</dbReference>
<accession>A0A0G0ATE6</accession>
<evidence type="ECO:0000256" key="3">
    <source>
        <dbReference type="ARBA" id="ARBA00022692"/>
    </source>
</evidence>
<protein>
    <submittedName>
        <fullName evidence="8">Cell wall teichoic acid glycosylation protein gtcA</fullName>
    </submittedName>
</protein>
<feature type="transmembrane region" description="Helical" evidence="6">
    <location>
        <begin position="33"/>
        <end position="54"/>
    </location>
</feature>